<evidence type="ECO:0000256" key="4">
    <source>
        <dbReference type="ARBA" id="ARBA00023239"/>
    </source>
</evidence>
<dbReference type="CDD" id="cd13631">
    <property type="entry name" value="PBP2_Ct-PDT_like"/>
    <property type="match status" value="1"/>
</dbReference>
<comment type="pathway">
    <text evidence="5">Amino-acid biosynthesis.</text>
</comment>
<dbReference type="Proteomes" id="UP001363151">
    <property type="component" value="Unassembled WGS sequence"/>
</dbReference>
<evidence type="ECO:0000256" key="5">
    <source>
        <dbReference type="ARBA" id="ARBA00029440"/>
    </source>
</evidence>
<keyword evidence="1" id="KW-0028">Amino-acid biosynthesis</keyword>
<organism evidence="8 9">
    <name type="scientific">Aureococcus anophagefferens</name>
    <name type="common">Harmful bloom alga</name>
    <dbReference type="NCBI Taxonomy" id="44056"/>
    <lineage>
        <taxon>Eukaryota</taxon>
        <taxon>Sar</taxon>
        <taxon>Stramenopiles</taxon>
        <taxon>Ochrophyta</taxon>
        <taxon>Pelagophyceae</taxon>
        <taxon>Pelagomonadales</taxon>
        <taxon>Pelagomonadaceae</taxon>
        <taxon>Aureococcus</taxon>
    </lineage>
</organism>
<feature type="domain" description="Prephenate dehydratase" evidence="6">
    <location>
        <begin position="60"/>
        <end position="237"/>
    </location>
</feature>
<proteinExistence type="predicted"/>
<feature type="domain" description="ACT" evidence="7">
    <location>
        <begin position="250"/>
        <end position="330"/>
    </location>
</feature>
<evidence type="ECO:0000256" key="3">
    <source>
        <dbReference type="ARBA" id="ARBA00023222"/>
    </source>
</evidence>
<keyword evidence="3" id="KW-0584">Phenylalanine biosynthesis</keyword>
<evidence type="ECO:0000259" key="7">
    <source>
        <dbReference type="PROSITE" id="PS51671"/>
    </source>
</evidence>
<comment type="caution">
    <text evidence="8">The sequence shown here is derived from an EMBL/GenBank/DDBJ whole genome shotgun (WGS) entry which is preliminary data.</text>
</comment>
<keyword evidence="2" id="KW-0057">Aromatic amino acid biosynthesis</keyword>
<keyword evidence="4" id="KW-0456">Lyase</keyword>
<evidence type="ECO:0000313" key="9">
    <source>
        <dbReference type="Proteomes" id="UP001363151"/>
    </source>
</evidence>
<reference evidence="8 9" key="1">
    <citation type="submission" date="2024-03" db="EMBL/GenBank/DDBJ databases">
        <title>Aureococcus anophagefferens CCMP1851 and Kratosvirus quantuckense: Draft genome of a second virus-susceptible host strain in the model system.</title>
        <authorList>
            <person name="Chase E."/>
            <person name="Truchon A.R."/>
            <person name="Schepens W."/>
            <person name="Wilhelm S.W."/>
        </authorList>
    </citation>
    <scope>NUCLEOTIDE SEQUENCE [LARGE SCALE GENOMIC DNA]</scope>
    <source>
        <strain evidence="8 9">CCMP1851</strain>
    </source>
</reference>
<dbReference type="PROSITE" id="PS51171">
    <property type="entry name" value="PREPHENATE_DEHYDR_3"/>
    <property type="match status" value="1"/>
</dbReference>
<dbReference type="Pfam" id="PF00800">
    <property type="entry name" value="PDT"/>
    <property type="match status" value="1"/>
</dbReference>
<dbReference type="PROSITE" id="PS51671">
    <property type="entry name" value="ACT"/>
    <property type="match status" value="1"/>
</dbReference>
<evidence type="ECO:0000256" key="1">
    <source>
        <dbReference type="ARBA" id="ARBA00022605"/>
    </source>
</evidence>
<dbReference type="Gene3D" id="3.40.190.10">
    <property type="entry name" value="Periplasmic binding protein-like II"/>
    <property type="match status" value="2"/>
</dbReference>
<accession>A0ABR1FGI4</accession>
<dbReference type="InterPro" id="IPR002912">
    <property type="entry name" value="ACT_dom"/>
</dbReference>
<dbReference type="InterPro" id="IPR045865">
    <property type="entry name" value="ACT-like_dom_sf"/>
</dbReference>
<dbReference type="CDD" id="cd04905">
    <property type="entry name" value="ACT_CM-PDT"/>
    <property type="match status" value="1"/>
</dbReference>
<evidence type="ECO:0000313" key="8">
    <source>
        <dbReference type="EMBL" id="KAK7230388.1"/>
    </source>
</evidence>
<dbReference type="SUPFAM" id="SSF55021">
    <property type="entry name" value="ACT-like"/>
    <property type="match status" value="1"/>
</dbReference>
<dbReference type="PANTHER" id="PTHR21022:SF19">
    <property type="entry name" value="PREPHENATE DEHYDRATASE-RELATED"/>
    <property type="match status" value="1"/>
</dbReference>
<dbReference type="EMBL" id="JBBJCI010000435">
    <property type="protein sequence ID" value="KAK7230388.1"/>
    <property type="molecule type" value="Genomic_DNA"/>
</dbReference>
<dbReference type="PANTHER" id="PTHR21022">
    <property type="entry name" value="PREPHENATE DEHYDRATASE P PROTEIN"/>
    <property type="match status" value="1"/>
</dbReference>
<evidence type="ECO:0000256" key="2">
    <source>
        <dbReference type="ARBA" id="ARBA00023141"/>
    </source>
</evidence>
<sequence>MVSRRNRSSNRVRRVAAFALVALPGARAFRPSRLLAKQRLRTHALQAEAFGAHGSQVDKPVAFQGEHGAYSEEACFQHFGDTVTTLPCASFEELFAAVESGEAAYGVLPMENSQAGSINKAYDLLMDFDLRVHGETILRVQHSLLALPRGPDDPPAVRVRSHPQALAQCERYISANGLTIEAGSDTAGSAKEIAADGELEVAAICSKFAAARYGLEVLALGIEDYKFNFTRFFILAKGDASPPLTIPKTSVIFAVGDKPGALCAALEEFSKRNVNLVKLESRPRRRTAMPGFNYIFYLDFEGHHTDEPCRDAIVGLLSSCAFVKLLGSYDAAPPVVEQLANAEDTTVVNDPSLMQI</sequence>
<name>A0ABR1FGI4_AURAN</name>
<protein>
    <submittedName>
        <fullName evidence="8">Arogenate dehydratase</fullName>
    </submittedName>
</protein>
<evidence type="ECO:0000259" key="6">
    <source>
        <dbReference type="PROSITE" id="PS51171"/>
    </source>
</evidence>
<dbReference type="SUPFAM" id="SSF53850">
    <property type="entry name" value="Periplasmic binding protein-like II"/>
    <property type="match status" value="1"/>
</dbReference>
<dbReference type="Gene3D" id="3.30.70.260">
    <property type="match status" value="1"/>
</dbReference>
<gene>
    <name evidence="8" type="ORF">SO694_0018205</name>
</gene>
<dbReference type="InterPro" id="IPR001086">
    <property type="entry name" value="Preph_deHydtase"/>
</dbReference>
<keyword evidence="9" id="KW-1185">Reference proteome</keyword>